<dbReference type="Proteomes" id="UP001195571">
    <property type="component" value="Unassembled WGS sequence"/>
</dbReference>
<evidence type="ECO:0000313" key="2">
    <source>
        <dbReference type="Proteomes" id="UP001195571"/>
    </source>
</evidence>
<reference evidence="1" key="1">
    <citation type="submission" date="2021-04" db="EMBL/GenBank/DDBJ databases">
        <title>Genomic features of Candidatus Phytoplasma meliae isolate ChTYXIII (1SrXIII-G).</title>
        <authorList>
            <person name="Fernandez F.D."/>
            <person name="Conci L.R."/>
        </authorList>
    </citation>
    <scope>NUCLEOTIDE SEQUENCE [LARGE SCALE GENOMIC DNA]</scope>
    <source>
        <strain evidence="1">ChTYXIII-Mo</strain>
    </source>
</reference>
<name>A0ABS5CYR2_9MOLU</name>
<evidence type="ECO:0000313" key="1">
    <source>
        <dbReference type="EMBL" id="MBP5836113.1"/>
    </source>
</evidence>
<proteinExistence type="predicted"/>
<protein>
    <submittedName>
        <fullName evidence="1">Uncharacterized protein</fullName>
    </submittedName>
</protein>
<gene>
    <name evidence="1" type="ORF">CHTY_002630</name>
</gene>
<comment type="caution">
    <text evidence="1">The sequence shown here is derived from an EMBL/GenBank/DDBJ whole genome shotgun (WGS) entry which is preliminary data.</text>
</comment>
<dbReference type="EMBL" id="JACAOD020000012">
    <property type="protein sequence ID" value="MBP5836113.1"/>
    <property type="molecule type" value="Genomic_DNA"/>
</dbReference>
<organism evidence="1 2">
    <name type="scientific">Candidatus Phytoplasma meliae</name>
    <dbReference type="NCBI Taxonomy" id="1848402"/>
    <lineage>
        <taxon>Bacteria</taxon>
        <taxon>Bacillati</taxon>
        <taxon>Mycoplasmatota</taxon>
        <taxon>Mollicutes</taxon>
        <taxon>Acholeplasmatales</taxon>
        <taxon>Acholeplasmataceae</taxon>
        <taxon>Candidatus Phytoplasma</taxon>
        <taxon>16SrXIII (Mexican periwinkle virescence group)</taxon>
    </lineage>
</organism>
<accession>A0ABS5CYR2</accession>
<sequence>MGIAAFALTLLGAIYWNINSNLNKVEKSIDKVDNTLTDFKKETKQDFKDTQSKIDQNFKDTMDKLDNLNKK</sequence>
<keyword evidence="2" id="KW-1185">Reference proteome</keyword>
<dbReference type="RefSeq" id="WP_203552377.1">
    <property type="nucleotide sequence ID" value="NZ_JACAOD020000012.1"/>
</dbReference>